<reference evidence="1" key="1">
    <citation type="submission" date="2022-07" db="EMBL/GenBank/DDBJ databases">
        <authorList>
            <person name="Xamxidin M."/>
        </authorList>
    </citation>
    <scope>NUCLEOTIDE SEQUENCE</scope>
    <source>
        <strain evidence="1">YS8-69</strain>
    </source>
</reference>
<evidence type="ECO:0000313" key="2">
    <source>
        <dbReference type="Proteomes" id="UP001165267"/>
    </source>
</evidence>
<comment type="caution">
    <text evidence="1">The sequence shown here is derived from an EMBL/GenBank/DDBJ whole genome shotgun (WGS) entry which is preliminary data.</text>
</comment>
<dbReference type="RefSeq" id="WP_257511384.1">
    <property type="nucleotide sequence ID" value="NZ_JANKHG010000016.1"/>
</dbReference>
<sequence length="165" mass="18286">MTDEWLGSTIVCLSAARHAVSLQLNAAAAGLARSTGTHKAMHSESTRELAKSFQELITEIDRKVRTLARRYKNTDPNCDKLDSKLYELIDTAALPIRTYLSGSHQLNVNRPKPVPIATPAFTYVSPPVSPMPTIQHTRQTAVIPVTRKISLARKLISRVKRALNM</sequence>
<proteinExistence type="predicted"/>
<dbReference type="Proteomes" id="UP001165267">
    <property type="component" value="Unassembled WGS sequence"/>
</dbReference>
<evidence type="ECO:0000313" key="1">
    <source>
        <dbReference type="EMBL" id="MCR2746139.1"/>
    </source>
</evidence>
<protein>
    <submittedName>
        <fullName evidence="1">Uncharacterized protein</fullName>
    </submittedName>
</protein>
<name>A0ABT1XGW8_9BURK</name>
<gene>
    <name evidence="1" type="ORF">NSP04_05725</name>
</gene>
<keyword evidence="2" id="KW-1185">Reference proteome</keyword>
<organism evidence="1 2">
    <name type="scientific">Limnobacter parvus</name>
    <dbReference type="NCBI Taxonomy" id="2939690"/>
    <lineage>
        <taxon>Bacteria</taxon>
        <taxon>Pseudomonadati</taxon>
        <taxon>Pseudomonadota</taxon>
        <taxon>Betaproteobacteria</taxon>
        <taxon>Burkholderiales</taxon>
        <taxon>Burkholderiaceae</taxon>
        <taxon>Limnobacter</taxon>
    </lineage>
</organism>
<accession>A0ABT1XGW8</accession>
<dbReference type="EMBL" id="JANKHG010000016">
    <property type="protein sequence ID" value="MCR2746139.1"/>
    <property type="molecule type" value="Genomic_DNA"/>
</dbReference>